<comment type="similarity">
    <text evidence="1 7">Belongs to the FliN/MopA/SpaO family.</text>
</comment>
<dbReference type="InterPro" id="IPR012826">
    <property type="entry name" value="FliN"/>
</dbReference>
<dbReference type="EMBL" id="AP019379">
    <property type="protein sequence ID" value="BBI01081.1"/>
    <property type="molecule type" value="Genomic_DNA"/>
</dbReference>
<dbReference type="Pfam" id="PF01052">
    <property type="entry name" value="FliMN_C"/>
    <property type="match status" value="1"/>
</dbReference>
<dbReference type="InterPro" id="IPR036429">
    <property type="entry name" value="SpoA-like_sf"/>
</dbReference>
<evidence type="ECO:0000256" key="7">
    <source>
        <dbReference type="RuleBase" id="RU362074"/>
    </source>
</evidence>
<reference evidence="9 10" key="1">
    <citation type="journal article" date="2019" name="Proc. Natl. Acad. Sci. U.S.A.">
        <title>Exaggeration and cooption of innate immunity for social defense.</title>
        <authorList>
            <person name="Kutsukake M."/>
            <person name="Moriyama M."/>
            <person name="Shigenobu S."/>
            <person name="Meng X.-Y."/>
            <person name="Nikoh N."/>
            <person name="Noda C."/>
            <person name="Kobayashi S."/>
            <person name="Fukatsu T."/>
        </authorList>
    </citation>
    <scope>NUCLEOTIDE SEQUENCE [LARGE SCALE GENOMIC DNA]</scope>
    <source>
        <strain evidence="9 10">Nmo</strain>
    </source>
</reference>
<dbReference type="Gene3D" id="2.30.330.10">
    <property type="entry name" value="SpoA-like"/>
    <property type="match status" value="1"/>
</dbReference>
<keyword evidence="10" id="KW-1185">Reference proteome</keyword>
<comment type="subcellular location">
    <subcellularLocation>
        <location evidence="7">Cell membrane</location>
        <topology evidence="7">Peripheral membrane protein</topology>
        <orientation evidence="7">Cytoplasmic side</orientation>
    </subcellularLocation>
    <subcellularLocation>
        <location evidence="7">Bacterial flagellum basal body</location>
    </subcellularLocation>
</comment>
<dbReference type="SUPFAM" id="SSF101801">
    <property type="entry name" value="Surface presentation of antigens (SPOA)"/>
    <property type="match status" value="1"/>
</dbReference>
<evidence type="ECO:0000259" key="8">
    <source>
        <dbReference type="Pfam" id="PF01052"/>
    </source>
</evidence>
<keyword evidence="9" id="KW-0969">Cilium</keyword>
<keyword evidence="4 7" id="KW-0145">Chemotaxis</keyword>
<evidence type="ECO:0000313" key="10">
    <source>
        <dbReference type="Proteomes" id="UP000317544"/>
    </source>
</evidence>
<keyword evidence="5 7" id="KW-0283">Flagellar rotation</keyword>
<dbReference type="OrthoDB" id="9773459at2"/>
<gene>
    <name evidence="9" type="primary">fliN</name>
    <name evidence="9" type="ORF">BUCNMO_062</name>
</gene>
<dbReference type="Proteomes" id="UP000317544">
    <property type="component" value="Chromosome"/>
</dbReference>
<dbReference type="InterPro" id="IPR001172">
    <property type="entry name" value="FliN_T3SS_HrcQb"/>
</dbReference>
<protein>
    <recommendedName>
        <fullName evidence="2 7">Flagellar motor switch protein FliN</fullName>
    </recommendedName>
</protein>
<dbReference type="PRINTS" id="PR00956">
    <property type="entry name" value="FLGMOTORFLIN"/>
</dbReference>
<organism evidence="9 10">
    <name type="scientific">Buchnera aphidicola</name>
    <name type="common">Nipponaphis monzeni</name>
    <dbReference type="NCBI Taxonomy" id="2495405"/>
    <lineage>
        <taxon>Bacteria</taxon>
        <taxon>Pseudomonadati</taxon>
        <taxon>Pseudomonadota</taxon>
        <taxon>Gammaproteobacteria</taxon>
        <taxon>Enterobacterales</taxon>
        <taxon>Erwiniaceae</taxon>
        <taxon>Buchnera</taxon>
    </lineage>
</organism>
<keyword evidence="9" id="KW-0966">Cell projection</keyword>
<feature type="domain" description="Flagellar motor switch protein FliN-like C-terminal" evidence="8">
    <location>
        <begin position="59"/>
        <end position="128"/>
    </location>
</feature>
<evidence type="ECO:0000256" key="3">
    <source>
        <dbReference type="ARBA" id="ARBA00022475"/>
    </source>
</evidence>
<sequence>MNQTKDINLNTKEIIQTNNKKEISKNQSIINNNNKSNDSLILQKKSKESSESLLNKKFIDNIEINITVELGQKKITIKELLSLSQNSILVLDKLAGELLNIFANGLLIAYGEIVMLHNKYGIRITNIINNYSYNNLNNNV</sequence>
<keyword evidence="7" id="KW-0975">Bacterial flagellum</keyword>
<dbReference type="GO" id="GO:0071973">
    <property type="term" value="P:bacterial-type flagellum-dependent cell motility"/>
    <property type="evidence" value="ECO:0007669"/>
    <property type="project" value="UniProtKB-UniRule"/>
</dbReference>
<comment type="function">
    <text evidence="7">FliN is one of three proteins (FliG, FliN, FliM) that form the rotor-mounted switch complex (C ring), located at the base of the basal body. This complex interacts with the CheY and CheZ chemotaxis proteins, in addition to contacting components of the motor that determine the direction of flagellar rotation.</text>
</comment>
<dbReference type="GO" id="GO:0009425">
    <property type="term" value="C:bacterial-type flagellum basal body"/>
    <property type="evidence" value="ECO:0007669"/>
    <property type="project" value="UniProtKB-SubCell"/>
</dbReference>
<dbReference type="GO" id="GO:0006935">
    <property type="term" value="P:chemotaxis"/>
    <property type="evidence" value="ECO:0007669"/>
    <property type="project" value="UniProtKB-KW"/>
</dbReference>
<keyword evidence="6 7" id="KW-0472">Membrane</keyword>
<dbReference type="PANTHER" id="PTHR43484">
    <property type="match status" value="1"/>
</dbReference>
<dbReference type="InterPro" id="IPR051469">
    <property type="entry name" value="FliN/MopA/SpaO"/>
</dbReference>
<dbReference type="NCBIfam" id="TIGR02480">
    <property type="entry name" value="fliN"/>
    <property type="match status" value="1"/>
</dbReference>
<evidence type="ECO:0000256" key="6">
    <source>
        <dbReference type="ARBA" id="ARBA00023136"/>
    </source>
</evidence>
<dbReference type="InterPro" id="IPR001543">
    <property type="entry name" value="FliN-like_C"/>
</dbReference>
<evidence type="ECO:0000313" key="9">
    <source>
        <dbReference type="EMBL" id="BBI01081.1"/>
    </source>
</evidence>
<evidence type="ECO:0000256" key="4">
    <source>
        <dbReference type="ARBA" id="ARBA00022500"/>
    </source>
</evidence>
<evidence type="ECO:0000256" key="5">
    <source>
        <dbReference type="ARBA" id="ARBA00022779"/>
    </source>
</evidence>
<keyword evidence="9" id="KW-0282">Flagellum</keyword>
<accession>A0A455T9S6</accession>
<evidence type="ECO:0000256" key="1">
    <source>
        <dbReference type="ARBA" id="ARBA00009226"/>
    </source>
</evidence>
<dbReference type="PANTHER" id="PTHR43484:SF1">
    <property type="entry name" value="FLAGELLAR MOTOR SWITCH PROTEIN FLIN"/>
    <property type="match status" value="1"/>
</dbReference>
<dbReference type="GO" id="GO:0003774">
    <property type="term" value="F:cytoskeletal motor activity"/>
    <property type="evidence" value="ECO:0007669"/>
    <property type="project" value="UniProtKB-UniRule"/>
</dbReference>
<name>A0A455T9S6_9GAMM</name>
<dbReference type="AlphaFoldDB" id="A0A455T9S6"/>
<dbReference type="GO" id="GO:0005886">
    <property type="term" value="C:plasma membrane"/>
    <property type="evidence" value="ECO:0007669"/>
    <property type="project" value="UniProtKB-SubCell"/>
</dbReference>
<keyword evidence="3 7" id="KW-1003">Cell membrane</keyword>
<dbReference type="RefSeq" id="WP_158344558.1">
    <property type="nucleotide sequence ID" value="NZ_AP019379.1"/>
</dbReference>
<proteinExistence type="inferred from homology"/>
<evidence type="ECO:0000256" key="2">
    <source>
        <dbReference type="ARBA" id="ARBA00021897"/>
    </source>
</evidence>